<organism evidence="3 4">
    <name type="scientific">Pristionchus pacificus</name>
    <name type="common">Parasitic nematode worm</name>
    <dbReference type="NCBI Taxonomy" id="54126"/>
    <lineage>
        <taxon>Eukaryota</taxon>
        <taxon>Metazoa</taxon>
        <taxon>Ecdysozoa</taxon>
        <taxon>Nematoda</taxon>
        <taxon>Chromadorea</taxon>
        <taxon>Rhabditida</taxon>
        <taxon>Rhabditina</taxon>
        <taxon>Diplogasteromorpha</taxon>
        <taxon>Diplogasteroidea</taxon>
        <taxon>Neodiplogasteridae</taxon>
        <taxon>Pristionchus</taxon>
    </lineage>
</organism>
<evidence type="ECO:0000256" key="1">
    <source>
        <dbReference type="SAM" id="MobiDB-lite"/>
    </source>
</evidence>
<evidence type="ECO:0000313" key="3">
    <source>
        <dbReference type="EnsemblMetazoa" id="PPA45119.1"/>
    </source>
</evidence>
<keyword evidence="4" id="KW-1185">Reference proteome</keyword>
<dbReference type="EnsemblMetazoa" id="PPA45119.1">
    <property type="protein sequence ID" value="PPA45119.1"/>
    <property type="gene ID" value="WBGene00283488"/>
</dbReference>
<sequence>MHLNLNLTALITLSLLLLTSMLVCMSNIGSIWNGMVFRSNGSSQLNILDRSREGNEENHIETISEEEKD</sequence>
<dbReference type="AlphaFoldDB" id="A0A2A6BDU6"/>
<gene>
    <name evidence="3" type="primary">WBGene00283488</name>
</gene>
<feature type="compositionally biased region" description="Basic and acidic residues" evidence="1">
    <location>
        <begin position="49"/>
        <end position="69"/>
    </location>
</feature>
<keyword evidence="2" id="KW-0732">Signal</keyword>
<evidence type="ECO:0000256" key="2">
    <source>
        <dbReference type="SAM" id="SignalP"/>
    </source>
</evidence>
<feature type="region of interest" description="Disordered" evidence="1">
    <location>
        <begin position="48"/>
        <end position="69"/>
    </location>
</feature>
<protein>
    <submittedName>
        <fullName evidence="3">Uncharacterized protein</fullName>
    </submittedName>
</protein>
<accession>A0A2A6BDU6</accession>
<evidence type="ECO:0000313" key="4">
    <source>
        <dbReference type="Proteomes" id="UP000005239"/>
    </source>
</evidence>
<feature type="chain" id="PRO_5043556917" evidence="2">
    <location>
        <begin position="26"/>
        <end position="69"/>
    </location>
</feature>
<dbReference type="Proteomes" id="UP000005239">
    <property type="component" value="Unassembled WGS sequence"/>
</dbReference>
<feature type="signal peptide" evidence="2">
    <location>
        <begin position="1"/>
        <end position="25"/>
    </location>
</feature>
<reference evidence="3" key="2">
    <citation type="submission" date="2022-06" db="UniProtKB">
        <authorList>
            <consortium name="EnsemblMetazoa"/>
        </authorList>
    </citation>
    <scope>IDENTIFICATION</scope>
    <source>
        <strain evidence="3">PS312</strain>
    </source>
</reference>
<proteinExistence type="predicted"/>
<name>A0A2A6BDU6_PRIPA</name>
<reference evidence="4" key="1">
    <citation type="journal article" date="2008" name="Nat. Genet.">
        <title>The Pristionchus pacificus genome provides a unique perspective on nematode lifestyle and parasitism.</title>
        <authorList>
            <person name="Dieterich C."/>
            <person name="Clifton S.W."/>
            <person name="Schuster L.N."/>
            <person name="Chinwalla A."/>
            <person name="Delehaunty K."/>
            <person name="Dinkelacker I."/>
            <person name="Fulton L."/>
            <person name="Fulton R."/>
            <person name="Godfrey J."/>
            <person name="Minx P."/>
            <person name="Mitreva M."/>
            <person name="Roeseler W."/>
            <person name="Tian H."/>
            <person name="Witte H."/>
            <person name="Yang S.P."/>
            <person name="Wilson R.K."/>
            <person name="Sommer R.J."/>
        </authorList>
    </citation>
    <scope>NUCLEOTIDE SEQUENCE [LARGE SCALE GENOMIC DNA]</scope>
    <source>
        <strain evidence="4">PS312</strain>
    </source>
</reference>
<accession>A0A8R1Z585</accession>